<dbReference type="SUPFAM" id="SSF55729">
    <property type="entry name" value="Acyl-CoA N-acyltransferases (Nat)"/>
    <property type="match status" value="1"/>
</dbReference>
<accession>A0A345NKX9</accession>
<keyword evidence="3 7" id="KW-0812">Transmembrane</keyword>
<evidence type="ECO:0000256" key="3">
    <source>
        <dbReference type="ARBA" id="ARBA00022692"/>
    </source>
</evidence>
<feature type="transmembrane region" description="Helical" evidence="7">
    <location>
        <begin position="68"/>
        <end position="85"/>
    </location>
</feature>
<evidence type="ECO:0000256" key="1">
    <source>
        <dbReference type="ARBA" id="ARBA00004651"/>
    </source>
</evidence>
<gene>
    <name evidence="9" type="ORF">DV701_05725</name>
</gene>
<dbReference type="RefSeq" id="WP_114927452.1">
    <property type="nucleotide sequence ID" value="NZ_CP031229.1"/>
</dbReference>
<feature type="transmembrane region" description="Helical" evidence="7">
    <location>
        <begin position="158"/>
        <end position="174"/>
    </location>
</feature>
<evidence type="ECO:0000256" key="7">
    <source>
        <dbReference type="SAM" id="Phobius"/>
    </source>
</evidence>
<feature type="transmembrane region" description="Helical" evidence="7">
    <location>
        <begin position="92"/>
        <end position="113"/>
    </location>
</feature>
<dbReference type="InterPro" id="IPR051211">
    <property type="entry name" value="PG_lysyltransferase"/>
</dbReference>
<evidence type="ECO:0000256" key="5">
    <source>
        <dbReference type="ARBA" id="ARBA00023136"/>
    </source>
</evidence>
<feature type="transmembrane region" description="Helical" evidence="7">
    <location>
        <begin position="391"/>
        <end position="411"/>
    </location>
</feature>
<feature type="region of interest" description="Disordered" evidence="6">
    <location>
        <begin position="743"/>
        <end position="765"/>
    </location>
</feature>
<feature type="transmembrane region" description="Helical" evidence="7">
    <location>
        <begin position="180"/>
        <end position="200"/>
    </location>
</feature>
<evidence type="ECO:0000256" key="2">
    <source>
        <dbReference type="ARBA" id="ARBA00022475"/>
    </source>
</evidence>
<proteinExistence type="predicted"/>
<dbReference type="InterPro" id="IPR024320">
    <property type="entry name" value="LPG_synthase_C"/>
</dbReference>
<dbReference type="GO" id="GO:0055091">
    <property type="term" value="P:phospholipid homeostasis"/>
    <property type="evidence" value="ECO:0007669"/>
    <property type="project" value="TreeGrafter"/>
</dbReference>
<dbReference type="KEGG" id="orn:DV701_05725"/>
<comment type="subcellular location">
    <subcellularLocation>
        <location evidence="1">Cell membrane</location>
        <topology evidence="1">Multi-pass membrane protein</topology>
    </subcellularLocation>
</comment>
<dbReference type="PANTHER" id="PTHR34697:SF2">
    <property type="entry name" value="PHOSPHATIDYLGLYCEROL LYSYLTRANSFERASE"/>
    <property type="match status" value="1"/>
</dbReference>
<dbReference type="GO" id="GO:0016755">
    <property type="term" value="F:aminoacyltransferase activity"/>
    <property type="evidence" value="ECO:0007669"/>
    <property type="project" value="TreeGrafter"/>
</dbReference>
<dbReference type="GO" id="GO:0005886">
    <property type="term" value="C:plasma membrane"/>
    <property type="evidence" value="ECO:0007669"/>
    <property type="project" value="UniProtKB-SubCell"/>
</dbReference>
<evidence type="ECO:0000313" key="9">
    <source>
        <dbReference type="EMBL" id="AXH95687.1"/>
    </source>
</evidence>
<keyword evidence="4 7" id="KW-1133">Transmembrane helix</keyword>
<feature type="transmembrane region" description="Helical" evidence="7">
    <location>
        <begin position="212"/>
        <end position="231"/>
    </location>
</feature>
<feature type="transmembrane region" description="Helical" evidence="7">
    <location>
        <begin position="125"/>
        <end position="146"/>
    </location>
</feature>
<dbReference type="Proteomes" id="UP000253790">
    <property type="component" value="Chromosome"/>
</dbReference>
<feature type="transmembrane region" description="Helical" evidence="7">
    <location>
        <begin position="310"/>
        <end position="330"/>
    </location>
</feature>
<feature type="transmembrane region" description="Helical" evidence="7">
    <location>
        <begin position="281"/>
        <end position="298"/>
    </location>
</feature>
<evidence type="ECO:0000256" key="6">
    <source>
        <dbReference type="SAM" id="MobiDB-lite"/>
    </source>
</evidence>
<keyword evidence="2" id="KW-1003">Cell membrane</keyword>
<keyword evidence="10" id="KW-1185">Reference proteome</keyword>
<evidence type="ECO:0000256" key="4">
    <source>
        <dbReference type="ARBA" id="ARBA00022989"/>
    </source>
</evidence>
<dbReference type="AlphaFoldDB" id="A0A345NKX9"/>
<dbReference type="OrthoDB" id="594838at2"/>
<evidence type="ECO:0000259" key="8">
    <source>
        <dbReference type="Pfam" id="PF09924"/>
    </source>
</evidence>
<feature type="domain" description="Phosphatidylglycerol lysyltransferase C-terminal" evidence="8">
    <location>
        <begin position="499"/>
        <end position="807"/>
    </location>
</feature>
<name>A0A345NKX9_9MICO</name>
<keyword evidence="5 7" id="KW-0472">Membrane</keyword>
<feature type="transmembrane region" description="Helical" evidence="7">
    <location>
        <begin position="21"/>
        <end position="41"/>
    </location>
</feature>
<reference evidence="9 10" key="1">
    <citation type="submission" date="2018-07" db="EMBL/GenBank/DDBJ databases">
        <title>Complete genome sequencing of Ornithinimicrobium sp. AMA3305.</title>
        <authorList>
            <person name="Bae J.-W."/>
        </authorList>
    </citation>
    <scope>NUCLEOTIDE SEQUENCE [LARGE SCALE GENOMIC DNA]</scope>
    <source>
        <strain evidence="9 10">AMA3305</strain>
    </source>
</reference>
<dbReference type="PANTHER" id="PTHR34697">
    <property type="entry name" value="PHOSPHATIDYLGLYCEROL LYSYLTRANSFERASE"/>
    <property type="match status" value="1"/>
</dbReference>
<sequence>MKLRAAQGWDAVLRHLRGAPVSVALAVVVLGVALATAWTAGPVRPLVLEDLPGAWPHLLTSPVSTPDLLRALAAALGVLVLGGAAERRLGPARFLGSFVGGQMVALLLTWALARAVTLVDPVWGTHLLTAPVGSPWPGVWAAAVAASVPMHSLWRRRVWSAAFPLLLVAAAFAGEPQDVAVLLAAGLGVLLGAWFFPGQIRRARVVGSRHEIRVLTATSVAAVAVGILLSLGSPHLVGPLSATRFLFAGAAYTPGEVLALCADRARENECDRAVYVLRETGVGTTLLSVLPLLLQLVLAEGLRRGRRAALVGTLVLQGLLAVLAAAHLFIGVRYDGSLPGNHLAVAPGSMLPGARLIVPVLVPLLLAGAVLANRRSFRVRAQEGTYRRFWVGVLVVTAAVAATIVVGGLAVREQFVPDATLRGLLSDVGVALLPSTALTVLTPLSLPDGTLAKVLVQWLPILPWAVSCVLLARSFRPVEEGTADQDAYRRTVREVAPVTSTLSWLGTWAGNQTWTSADRRAAVAYRTSGGVALTVGDPVCAPEDLEAVVREFAEHCASRALVPALYSVHPGTEAVTARLGWTSVQVAQEALLALGEVGFRGKAFQDVRTALNRAGRDGVVARWTTWQDASEGRREQLREISRAWLADKALPEMGFTLGGLAEMDDPQVRLLLAEDGEGRVHGVTSWLPVHDGGEVVGLTLDVMRRREDGFRSVMEFLIARAALDAQEEGMRLLSLSGAPLAHAGRPDGEAATTAEDGSGDGSGGRDQALLTDVLDWLGRVLEPAYGFRSLHAFKAKFGVSEEPLYLCLPDPGDLPLVGRAVAHAYLPHLRVVDGVRLGRTLTRADR</sequence>
<protein>
    <submittedName>
        <fullName evidence="9">DUF2156 domain-containing protein</fullName>
    </submittedName>
</protein>
<organism evidence="9 10">
    <name type="scientific">Ornithinimicrobium avium</name>
    <dbReference type="NCBI Taxonomy" id="2283195"/>
    <lineage>
        <taxon>Bacteria</taxon>
        <taxon>Bacillati</taxon>
        <taxon>Actinomycetota</taxon>
        <taxon>Actinomycetes</taxon>
        <taxon>Micrococcales</taxon>
        <taxon>Ornithinimicrobiaceae</taxon>
        <taxon>Ornithinimicrobium</taxon>
    </lineage>
</organism>
<dbReference type="EMBL" id="CP031229">
    <property type="protein sequence ID" value="AXH95687.1"/>
    <property type="molecule type" value="Genomic_DNA"/>
</dbReference>
<feature type="transmembrane region" description="Helical" evidence="7">
    <location>
        <begin position="350"/>
        <end position="371"/>
    </location>
</feature>
<evidence type="ECO:0000313" key="10">
    <source>
        <dbReference type="Proteomes" id="UP000253790"/>
    </source>
</evidence>
<dbReference type="InterPro" id="IPR016181">
    <property type="entry name" value="Acyl_CoA_acyltransferase"/>
</dbReference>
<dbReference type="Pfam" id="PF09924">
    <property type="entry name" value="LPG_synthase_C"/>
    <property type="match status" value="1"/>
</dbReference>